<dbReference type="SMART" id="SM00028">
    <property type="entry name" value="TPR"/>
    <property type="match status" value="3"/>
</dbReference>
<dbReference type="PANTHER" id="PTHR12558">
    <property type="entry name" value="CELL DIVISION CYCLE 16,23,27"/>
    <property type="match status" value="1"/>
</dbReference>
<evidence type="ECO:0000256" key="2">
    <source>
        <dbReference type="ARBA" id="ARBA00038210"/>
    </source>
</evidence>
<dbReference type="Proteomes" id="UP000242180">
    <property type="component" value="Unassembled WGS sequence"/>
</dbReference>
<dbReference type="GO" id="GO:0005680">
    <property type="term" value="C:anaphase-promoting complex"/>
    <property type="evidence" value="ECO:0007669"/>
    <property type="project" value="UniProtKB-ARBA"/>
</dbReference>
<dbReference type="EMBL" id="MCGN01000001">
    <property type="protein sequence ID" value="ORZ02285.1"/>
    <property type="molecule type" value="Genomic_DNA"/>
</dbReference>
<dbReference type="AlphaFoldDB" id="A0A1X2HRR3"/>
<evidence type="ECO:0000256" key="3">
    <source>
        <dbReference type="PROSITE-ProRule" id="PRU00339"/>
    </source>
</evidence>
<sequence>MNVPVDACVLMALIHRFLDEFEYDDALLLAERLYALDTQREEYRFLYAKCLYVLRDFNGAYCVLKGAKSIPGLHLFARSCLELGLQQNPLDTKEDAEKTDHRVWSEGARALQSAIQLYKEIDTDTDRQWSEDLDSVTRRHGLPRLSALQHLLGELYVQLGYTKAGGDMLQESITHNPFKLSAYLRYCTIVHDITTEDDIEQHPHDLFHDFHTLKIAPLSPPPLPLVPDPNLIGIHTATEVSSPQGDLDLCMPTLRNDYPNVSLDHLRRLMNYPFPPERVLDEMELEQHGEIEEEKIQRMQAIEEDINRQTAEDEYRNKHGLYKKPPTSKPARMTVEINDEDYSDEPDSPVAGAPRIATKRTQPVERTTKKRKLGLRSAGPSANRDELDQPFGGKVDTDDIVKAMNRILGVLRVMAVSSRLQRRYEHREATLELQKLDDRQYDTPRVMNMLGTAYYDIGNYATARVFFRWGFQTARWFCDGVPYYSTSLWYLEKKKELNVLAFAMKENRSHRYEAYIAAGNMYKLVSGGNEAAQWFLKAAEEDPRRPYAHALLGYEAWEIGNYLVAKKHFYACIAADRCHYLGWFGLASAYKNMGQHEEAKGSLLEALRLNQSNPTMKGLLRELEELDEIE</sequence>
<dbReference type="PROSITE" id="PS50005">
    <property type="entry name" value="TPR"/>
    <property type="match status" value="2"/>
</dbReference>
<comment type="similarity">
    <text evidence="2">Belongs to the APC3/CDC27 family.</text>
</comment>
<dbReference type="PANTHER" id="PTHR12558:SF13">
    <property type="entry name" value="CELL DIVISION CYCLE PROTEIN 27 HOMOLOG"/>
    <property type="match status" value="1"/>
</dbReference>
<comment type="caution">
    <text evidence="5">The sequence shown here is derived from an EMBL/GenBank/DDBJ whole genome shotgun (WGS) entry which is preliminary data.</text>
</comment>
<dbReference type="InParanoid" id="A0A1X2HRR3"/>
<dbReference type="FunCoup" id="A0A1X2HRR3">
    <property type="interactions" value="910"/>
</dbReference>
<dbReference type="OrthoDB" id="10248520at2759"/>
<evidence type="ECO:0000256" key="1">
    <source>
        <dbReference type="ARBA" id="ARBA00022803"/>
    </source>
</evidence>
<protein>
    <submittedName>
        <fullName evidence="5">Uncharacterized protein</fullName>
    </submittedName>
</protein>
<dbReference type="GO" id="GO:0005737">
    <property type="term" value="C:cytoplasm"/>
    <property type="evidence" value="ECO:0007669"/>
    <property type="project" value="TreeGrafter"/>
</dbReference>
<keyword evidence="6" id="KW-1185">Reference proteome</keyword>
<proteinExistence type="inferred from homology"/>
<dbReference type="OMA" id="WVMAMVG"/>
<organism evidence="5 6">
    <name type="scientific">Syncephalastrum racemosum</name>
    <name type="common">Filamentous fungus</name>
    <dbReference type="NCBI Taxonomy" id="13706"/>
    <lineage>
        <taxon>Eukaryota</taxon>
        <taxon>Fungi</taxon>
        <taxon>Fungi incertae sedis</taxon>
        <taxon>Mucoromycota</taxon>
        <taxon>Mucoromycotina</taxon>
        <taxon>Mucoromycetes</taxon>
        <taxon>Mucorales</taxon>
        <taxon>Syncephalastraceae</taxon>
        <taxon>Syncephalastrum</taxon>
    </lineage>
</organism>
<dbReference type="Pfam" id="PF13181">
    <property type="entry name" value="TPR_8"/>
    <property type="match status" value="1"/>
</dbReference>
<dbReference type="GO" id="GO:0016567">
    <property type="term" value="P:protein ubiquitination"/>
    <property type="evidence" value="ECO:0007669"/>
    <property type="project" value="TreeGrafter"/>
</dbReference>
<dbReference type="InterPro" id="IPR019734">
    <property type="entry name" value="TPR_rpt"/>
</dbReference>
<feature type="repeat" description="TPR" evidence="3">
    <location>
        <begin position="512"/>
        <end position="545"/>
    </location>
</feature>
<dbReference type="GO" id="GO:0007091">
    <property type="term" value="P:metaphase/anaphase transition of mitotic cell cycle"/>
    <property type="evidence" value="ECO:0007669"/>
    <property type="project" value="TreeGrafter"/>
</dbReference>
<evidence type="ECO:0000256" key="4">
    <source>
        <dbReference type="SAM" id="MobiDB-lite"/>
    </source>
</evidence>
<dbReference type="Pfam" id="PF12895">
    <property type="entry name" value="ANAPC3"/>
    <property type="match status" value="1"/>
</dbReference>
<keyword evidence="1 3" id="KW-0802">TPR repeat</keyword>
<dbReference type="STRING" id="13706.A0A1X2HRR3"/>
<dbReference type="GO" id="GO:0031145">
    <property type="term" value="P:anaphase-promoting complex-dependent catabolic process"/>
    <property type="evidence" value="ECO:0007669"/>
    <property type="project" value="TreeGrafter"/>
</dbReference>
<dbReference type="Gene3D" id="1.25.40.10">
    <property type="entry name" value="Tetratricopeptide repeat domain"/>
    <property type="match status" value="3"/>
</dbReference>
<dbReference type="SUPFAM" id="SSF48452">
    <property type="entry name" value="TPR-like"/>
    <property type="match status" value="2"/>
</dbReference>
<feature type="repeat" description="TPR" evidence="3">
    <location>
        <begin position="580"/>
        <end position="613"/>
    </location>
</feature>
<accession>A0A1X2HRR3</accession>
<gene>
    <name evidence="5" type="ORF">BCR43DRAFT_431359</name>
</gene>
<name>A0A1X2HRR3_SYNRA</name>
<evidence type="ECO:0000313" key="6">
    <source>
        <dbReference type="Proteomes" id="UP000242180"/>
    </source>
</evidence>
<dbReference type="GO" id="GO:0051301">
    <property type="term" value="P:cell division"/>
    <property type="evidence" value="ECO:0007669"/>
    <property type="project" value="TreeGrafter"/>
</dbReference>
<reference evidence="5 6" key="1">
    <citation type="submission" date="2016-07" db="EMBL/GenBank/DDBJ databases">
        <title>Pervasive Adenine N6-methylation of Active Genes in Fungi.</title>
        <authorList>
            <consortium name="DOE Joint Genome Institute"/>
            <person name="Mondo S.J."/>
            <person name="Dannebaum R.O."/>
            <person name="Kuo R.C."/>
            <person name="Labutti K."/>
            <person name="Haridas S."/>
            <person name="Kuo A."/>
            <person name="Salamov A."/>
            <person name="Ahrendt S.R."/>
            <person name="Lipzen A."/>
            <person name="Sullivan W."/>
            <person name="Andreopoulos W.B."/>
            <person name="Clum A."/>
            <person name="Lindquist E."/>
            <person name="Daum C."/>
            <person name="Ramamoorthy G.K."/>
            <person name="Gryganskyi A."/>
            <person name="Culley D."/>
            <person name="Magnuson J.K."/>
            <person name="James T.Y."/>
            <person name="O'Malley M.A."/>
            <person name="Stajich J.E."/>
            <person name="Spatafora J.W."/>
            <person name="Visel A."/>
            <person name="Grigoriev I.V."/>
        </authorList>
    </citation>
    <scope>NUCLEOTIDE SEQUENCE [LARGE SCALE GENOMIC DNA]</scope>
    <source>
        <strain evidence="5 6">NRRL 2496</strain>
    </source>
</reference>
<dbReference type="InterPro" id="IPR011990">
    <property type="entry name" value="TPR-like_helical_dom_sf"/>
</dbReference>
<evidence type="ECO:0000313" key="5">
    <source>
        <dbReference type="EMBL" id="ORZ02285.1"/>
    </source>
</evidence>
<feature type="region of interest" description="Disordered" evidence="4">
    <location>
        <begin position="339"/>
        <end position="390"/>
    </location>
</feature>